<dbReference type="InterPro" id="IPR052900">
    <property type="entry name" value="Phospholipid_Metab_Enz"/>
</dbReference>
<dbReference type="Gene3D" id="3.60.21.70">
    <property type="entry name" value="PhoD-like phosphatase"/>
    <property type="match status" value="1"/>
</dbReference>
<dbReference type="AlphaFoldDB" id="A0A7C2P5Z0"/>
<evidence type="ECO:0000256" key="1">
    <source>
        <dbReference type="SAM" id="SignalP"/>
    </source>
</evidence>
<organism evidence="4">
    <name type="scientific">Schlesneria paludicola</name>
    <dbReference type="NCBI Taxonomy" id="360056"/>
    <lineage>
        <taxon>Bacteria</taxon>
        <taxon>Pseudomonadati</taxon>
        <taxon>Planctomycetota</taxon>
        <taxon>Planctomycetia</taxon>
        <taxon>Planctomycetales</taxon>
        <taxon>Planctomycetaceae</taxon>
        <taxon>Schlesneria</taxon>
    </lineage>
</organism>
<evidence type="ECO:0000259" key="3">
    <source>
        <dbReference type="Pfam" id="PF16655"/>
    </source>
</evidence>
<dbReference type="Pfam" id="PF16655">
    <property type="entry name" value="PhoD_N"/>
    <property type="match status" value="1"/>
</dbReference>
<dbReference type="CDD" id="cd07389">
    <property type="entry name" value="MPP_PhoD"/>
    <property type="match status" value="1"/>
</dbReference>
<dbReference type="PANTHER" id="PTHR43606">
    <property type="entry name" value="PHOSPHATASE, PUTATIVE (AFU_ORTHOLOGUE AFUA_6G08710)-RELATED"/>
    <property type="match status" value="1"/>
</dbReference>
<feature type="signal peptide" evidence="1">
    <location>
        <begin position="1"/>
        <end position="34"/>
    </location>
</feature>
<feature type="chain" id="PRO_5027811252" evidence="1">
    <location>
        <begin position="35"/>
        <end position="523"/>
    </location>
</feature>
<sequence>MPQSDIVSRRLQVHRRAFLLSGLAAAGLPWRATAASTLVKRQLSAPAYPFALGVASGDPNANSVVLWTRLAPKPLEGGGMPTQNVDVRWVVAKDERLMQVVQQGVAVATPEWAHSVHVEVNGLEPDRWYYYAFYAMGEASPIGRTRTTPRPNFLPQKLRYAFASCQHYEAGLFTAYEHMAREELDLVFHLGDYIYEAAGRENPLRQHVGPLLESLPDYRNRHAQYKTDPMLQAAHARCPWVVTWDDHEFANNCAGAISEKLDEDPEQYLIRRAQAYRAYYEHMPLRTASLPKGPNLKLYRNITYGRLAQFAVLDTRQYRTDQPCGDRNGPPCEGVFDPQATLLGSTQEAWLMDSLKRSPARWNVLAQQIMVAPIDQKAGEEIAISMDQWSGYAVPRTRLLSGLRDLKVSNPISIAGDIHSNWVNDLKVDFADPDSPTIATEFVGTSISSGGNGSQVDPNAPVYAENPFLKFVNRERGYVSCTVTPTEHRADFQVVEEVREPGAPLITRASYVVEHGKPGAQRV</sequence>
<accession>A0A7C2P5Z0</accession>
<reference evidence="4" key="1">
    <citation type="journal article" date="2020" name="mSystems">
        <title>Genome- and Community-Level Interaction Insights into Carbon Utilization and Element Cycling Functions of Hydrothermarchaeota in Hydrothermal Sediment.</title>
        <authorList>
            <person name="Zhou Z."/>
            <person name="Liu Y."/>
            <person name="Xu W."/>
            <person name="Pan J."/>
            <person name="Luo Z.H."/>
            <person name="Li M."/>
        </authorList>
    </citation>
    <scope>NUCLEOTIDE SEQUENCE [LARGE SCALE GENOMIC DNA]</scope>
    <source>
        <strain evidence="4">SpSt-339</strain>
    </source>
</reference>
<dbReference type="InterPro" id="IPR032093">
    <property type="entry name" value="PhoD_N"/>
</dbReference>
<evidence type="ECO:0000259" key="2">
    <source>
        <dbReference type="Pfam" id="PF09423"/>
    </source>
</evidence>
<keyword evidence="1" id="KW-0732">Signal</keyword>
<dbReference type="Pfam" id="PF09423">
    <property type="entry name" value="PhoD"/>
    <property type="match status" value="1"/>
</dbReference>
<dbReference type="SUPFAM" id="SSF56300">
    <property type="entry name" value="Metallo-dependent phosphatases"/>
    <property type="match status" value="1"/>
</dbReference>
<dbReference type="InterPro" id="IPR029052">
    <property type="entry name" value="Metallo-depent_PP-like"/>
</dbReference>
<dbReference type="EMBL" id="DSOK01000258">
    <property type="protein sequence ID" value="HEN15595.1"/>
    <property type="molecule type" value="Genomic_DNA"/>
</dbReference>
<name>A0A7C2P5Z0_9PLAN</name>
<feature type="domain" description="PhoD-like phosphatase metallophosphatase" evidence="2">
    <location>
        <begin position="161"/>
        <end position="492"/>
    </location>
</feature>
<proteinExistence type="predicted"/>
<dbReference type="Gene3D" id="2.60.40.380">
    <property type="entry name" value="Purple acid phosphatase-like, N-terminal"/>
    <property type="match status" value="1"/>
</dbReference>
<evidence type="ECO:0000313" key="4">
    <source>
        <dbReference type="EMBL" id="HEN15595.1"/>
    </source>
</evidence>
<dbReference type="InterPro" id="IPR038607">
    <property type="entry name" value="PhoD-like_sf"/>
</dbReference>
<feature type="domain" description="Phospholipase D N-terminal" evidence="3">
    <location>
        <begin position="52"/>
        <end position="147"/>
    </location>
</feature>
<comment type="caution">
    <text evidence="4">The sequence shown here is derived from an EMBL/GenBank/DDBJ whole genome shotgun (WGS) entry which is preliminary data.</text>
</comment>
<dbReference type="PANTHER" id="PTHR43606:SF2">
    <property type="entry name" value="ALKALINE PHOSPHATASE FAMILY PROTEIN (AFU_ORTHOLOGUE AFUA_5G03860)"/>
    <property type="match status" value="1"/>
</dbReference>
<dbReference type="InterPro" id="IPR018946">
    <property type="entry name" value="PhoD-like_MPP"/>
</dbReference>
<protein>
    <submittedName>
        <fullName evidence="4">Alkaline phosphatase</fullName>
    </submittedName>
</protein>
<gene>
    <name evidence="4" type="ORF">ENQ76_09020</name>
</gene>